<organism evidence="3">
    <name type="scientific">marine sediment metagenome</name>
    <dbReference type="NCBI Taxonomy" id="412755"/>
    <lineage>
        <taxon>unclassified sequences</taxon>
        <taxon>metagenomes</taxon>
        <taxon>ecological metagenomes</taxon>
    </lineage>
</organism>
<name>A0A0F9U630_9ZZZZ</name>
<dbReference type="InterPro" id="IPR029045">
    <property type="entry name" value="ClpP/crotonase-like_dom_sf"/>
</dbReference>
<dbReference type="EMBL" id="LAZR01000832">
    <property type="protein sequence ID" value="KKN56751.1"/>
    <property type="molecule type" value="Genomic_DNA"/>
</dbReference>
<evidence type="ECO:0000259" key="2">
    <source>
        <dbReference type="Pfam" id="PF03572"/>
    </source>
</evidence>
<dbReference type="GO" id="GO:0008236">
    <property type="term" value="F:serine-type peptidase activity"/>
    <property type="evidence" value="ECO:0007669"/>
    <property type="project" value="InterPro"/>
</dbReference>
<gene>
    <name evidence="3" type="ORF">LCGC14_0568940</name>
</gene>
<proteinExistence type="predicted"/>
<comment type="caution">
    <text evidence="3">The sequence shown here is derived from an EMBL/GenBank/DDBJ whole genome shotgun (WGS) entry which is preliminary data.</text>
</comment>
<dbReference type="SUPFAM" id="SSF52096">
    <property type="entry name" value="ClpP/crotonase"/>
    <property type="match status" value="1"/>
</dbReference>
<dbReference type="InterPro" id="IPR019734">
    <property type="entry name" value="TPR_rpt"/>
</dbReference>
<dbReference type="Gene3D" id="1.25.40.10">
    <property type="entry name" value="Tetratricopeptide repeat domain"/>
    <property type="match status" value="1"/>
</dbReference>
<feature type="region of interest" description="Disordered" evidence="1">
    <location>
        <begin position="308"/>
        <end position="329"/>
    </location>
</feature>
<dbReference type="Pfam" id="PF03572">
    <property type="entry name" value="Peptidase_S41"/>
    <property type="match status" value="1"/>
</dbReference>
<feature type="domain" description="Tail specific protease" evidence="2">
    <location>
        <begin position="43"/>
        <end position="126"/>
    </location>
</feature>
<dbReference type="SUPFAM" id="SSF48452">
    <property type="entry name" value="TPR-like"/>
    <property type="match status" value="1"/>
</dbReference>
<dbReference type="GO" id="GO:0006508">
    <property type="term" value="P:proteolysis"/>
    <property type="evidence" value="ECO:0007669"/>
    <property type="project" value="InterPro"/>
</dbReference>
<dbReference type="InterPro" id="IPR005151">
    <property type="entry name" value="Tail-specific_protease"/>
</dbReference>
<dbReference type="Gene3D" id="3.90.226.10">
    <property type="entry name" value="2-enoyl-CoA Hydratase, Chain A, domain 1"/>
    <property type="match status" value="1"/>
</dbReference>
<dbReference type="AlphaFoldDB" id="A0A0F9U630"/>
<sequence>MAKAIGDRFADTKRLYMYSHIRNGPNHDDFTPPRYWHFEPDGPMQFLKPVIFLTNRFSISAADCFALGMRALPHVTNLGDATSGAYSDSMGETLPNGWSVRMGNKLYFDNEGRGWEGIGTPPDLRVVNTKEDIARGVDKVLELAIEILNSGPIALQDEPSSVLNAQESLADNLEKAINTVGIDSTVKLFDSEIKPRPSTIRPIEFDWTPSLTPYSSAFASEATLRQSRFQAEKRPAYYIDIEEMDMLANRLKQQDKMREAIEVLKISVKVYPLEYRAYAGLAETYEKNGDTELAKMNYFKVMELNPRRSQREKQAYERAKEFIKKKDDK</sequence>
<accession>A0A0F9U630</accession>
<evidence type="ECO:0000256" key="1">
    <source>
        <dbReference type="SAM" id="MobiDB-lite"/>
    </source>
</evidence>
<evidence type="ECO:0000313" key="3">
    <source>
        <dbReference type="EMBL" id="KKN56751.1"/>
    </source>
</evidence>
<dbReference type="InterPro" id="IPR011990">
    <property type="entry name" value="TPR-like_helical_dom_sf"/>
</dbReference>
<protein>
    <recommendedName>
        <fullName evidence="2">Tail specific protease domain-containing protein</fullName>
    </recommendedName>
</protein>
<reference evidence="3" key="1">
    <citation type="journal article" date="2015" name="Nature">
        <title>Complex archaea that bridge the gap between prokaryotes and eukaryotes.</title>
        <authorList>
            <person name="Spang A."/>
            <person name="Saw J.H."/>
            <person name="Jorgensen S.L."/>
            <person name="Zaremba-Niedzwiedzka K."/>
            <person name="Martijn J."/>
            <person name="Lind A.E."/>
            <person name="van Eijk R."/>
            <person name="Schleper C."/>
            <person name="Guy L."/>
            <person name="Ettema T.J."/>
        </authorList>
    </citation>
    <scope>NUCLEOTIDE SEQUENCE</scope>
</reference>
<dbReference type="PROSITE" id="PS50005">
    <property type="entry name" value="TPR"/>
    <property type="match status" value="1"/>
</dbReference>